<name>A0AA95SDN2_9BACI</name>
<dbReference type="InterPro" id="IPR001623">
    <property type="entry name" value="DnaJ_domain"/>
</dbReference>
<feature type="repeat" description="TPR" evidence="4">
    <location>
        <begin position="141"/>
        <end position="174"/>
    </location>
</feature>
<feature type="domain" description="J" evidence="6">
    <location>
        <begin position="8"/>
        <end position="67"/>
    </location>
</feature>
<dbReference type="Pfam" id="PF14559">
    <property type="entry name" value="TPR_19"/>
    <property type="match status" value="1"/>
</dbReference>
<dbReference type="PROSITE" id="PS50076">
    <property type="entry name" value="DNAJ_2"/>
    <property type="match status" value="1"/>
</dbReference>
<dbReference type="PANTHER" id="PTHR43096:SF52">
    <property type="entry name" value="DNAJ HOMOLOG 1, MITOCHONDRIAL-RELATED"/>
    <property type="match status" value="1"/>
</dbReference>
<dbReference type="InterPro" id="IPR019734">
    <property type="entry name" value="TPR_rpt"/>
</dbReference>
<keyword evidence="1" id="KW-0235">DNA replication</keyword>
<gene>
    <name evidence="7" type="ORF">QNH39_05430</name>
</gene>
<evidence type="ECO:0000256" key="1">
    <source>
        <dbReference type="ARBA" id="ARBA00022705"/>
    </source>
</evidence>
<dbReference type="EMBL" id="CP126114">
    <property type="protein sequence ID" value="WHY87298.1"/>
    <property type="molecule type" value="Genomic_DNA"/>
</dbReference>
<accession>A0AA95SDN2</accession>
<evidence type="ECO:0000256" key="4">
    <source>
        <dbReference type="PROSITE-ProRule" id="PRU00339"/>
    </source>
</evidence>
<dbReference type="Gene3D" id="1.25.40.10">
    <property type="entry name" value="Tetratricopeptide repeat domain"/>
    <property type="match status" value="1"/>
</dbReference>
<dbReference type="PRINTS" id="PR00625">
    <property type="entry name" value="JDOMAIN"/>
</dbReference>
<feature type="transmembrane region" description="Helical" evidence="5">
    <location>
        <begin position="372"/>
        <end position="392"/>
    </location>
</feature>
<reference evidence="7" key="1">
    <citation type="submission" date="2023-05" db="EMBL/GenBank/DDBJ databases">
        <title>Comparative genomics of Bacillaceae isolates and their secondary metabolite potential.</title>
        <authorList>
            <person name="Song L."/>
            <person name="Nielsen L.J."/>
            <person name="Mohite O."/>
            <person name="Xu X."/>
            <person name="Weber T."/>
            <person name="Kovacs A.T."/>
        </authorList>
    </citation>
    <scope>NUCLEOTIDE SEQUENCE</scope>
    <source>
        <strain evidence="7">XLM17</strain>
    </source>
</reference>
<dbReference type="PROSITE" id="PS00636">
    <property type="entry name" value="DNAJ_1"/>
    <property type="match status" value="1"/>
</dbReference>
<evidence type="ECO:0000256" key="3">
    <source>
        <dbReference type="ARBA" id="ARBA00023186"/>
    </source>
</evidence>
<dbReference type="PANTHER" id="PTHR43096">
    <property type="entry name" value="DNAJ HOMOLOG 1, MITOCHONDRIAL-RELATED"/>
    <property type="match status" value="1"/>
</dbReference>
<sequence length="394" mass="45261">MISALEKNYYDLLGVDRHASAIEIKKAYIAKIRQFPNETHPEEFKLLTKAYQTLLNADKKSQYDLEIKDNGVYPKLLILAEQAYESGKYQTALHQLEAMLTNYPDDLQIQQYMAMCYFELDRLKDAERLFLRLEAKYPDNENILFYLGIIYNKFTSYHQAKAKFEKLISLNPYESNYYLQLSNTYYYLEQHDDAIEVLETYLTKEPAIHDFQIFSQLYLLSIYTDRRVSHDLVVDKLLNLPKAEEERHTLMGLLIDLCEELGNENAAYKDLVTLIKDLNKPAIAEVDNWLRQAEAQVRSDLIYFGDSRLTSSGSYSGTNSYSNKQRASYDDGRGSLVFAIILGIIASFILTPIGGIIVGAIWYFNAAWLKKALSVIGCLVLILIVIAFIIAANM</sequence>
<protein>
    <submittedName>
        <fullName evidence="7">Tetratricopeptide repeat protein</fullName>
    </submittedName>
</protein>
<proteinExistence type="predicted"/>
<keyword evidence="2" id="KW-0346">Stress response</keyword>
<dbReference type="SUPFAM" id="SSF46565">
    <property type="entry name" value="Chaperone J-domain"/>
    <property type="match status" value="1"/>
</dbReference>
<dbReference type="GO" id="GO:0005737">
    <property type="term" value="C:cytoplasm"/>
    <property type="evidence" value="ECO:0007669"/>
    <property type="project" value="TreeGrafter"/>
</dbReference>
<dbReference type="RefSeq" id="WP_066083335.1">
    <property type="nucleotide sequence ID" value="NZ_CP126114.1"/>
</dbReference>
<keyword evidence="5" id="KW-1133">Transmembrane helix</keyword>
<feature type="transmembrane region" description="Helical" evidence="5">
    <location>
        <begin position="336"/>
        <end position="365"/>
    </location>
</feature>
<dbReference type="GO" id="GO:0042026">
    <property type="term" value="P:protein refolding"/>
    <property type="evidence" value="ECO:0007669"/>
    <property type="project" value="TreeGrafter"/>
</dbReference>
<evidence type="ECO:0000256" key="2">
    <source>
        <dbReference type="ARBA" id="ARBA00023016"/>
    </source>
</evidence>
<keyword evidence="5" id="KW-0812">Transmembrane</keyword>
<evidence type="ECO:0000259" key="6">
    <source>
        <dbReference type="PROSITE" id="PS50076"/>
    </source>
</evidence>
<keyword evidence="8" id="KW-1185">Reference proteome</keyword>
<evidence type="ECO:0000256" key="5">
    <source>
        <dbReference type="SAM" id="Phobius"/>
    </source>
</evidence>
<evidence type="ECO:0000313" key="7">
    <source>
        <dbReference type="EMBL" id="WHY87298.1"/>
    </source>
</evidence>
<dbReference type="Gene3D" id="1.10.287.110">
    <property type="entry name" value="DnaJ domain"/>
    <property type="match status" value="1"/>
</dbReference>
<dbReference type="InterPro" id="IPR018253">
    <property type="entry name" value="DnaJ_domain_CS"/>
</dbReference>
<evidence type="ECO:0000313" key="8">
    <source>
        <dbReference type="Proteomes" id="UP001178288"/>
    </source>
</evidence>
<dbReference type="SMART" id="SM00271">
    <property type="entry name" value="DnaJ"/>
    <property type="match status" value="1"/>
</dbReference>
<dbReference type="InterPro" id="IPR011990">
    <property type="entry name" value="TPR-like_helical_dom_sf"/>
</dbReference>
<keyword evidence="5" id="KW-0472">Membrane</keyword>
<dbReference type="KEGG" id="nnv:QNH39_05430"/>
<dbReference type="AlphaFoldDB" id="A0AA95SDN2"/>
<dbReference type="Proteomes" id="UP001178288">
    <property type="component" value="Chromosome"/>
</dbReference>
<dbReference type="InterPro" id="IPR036869">
    <property type="entry name" value="J_dom_sf"/>
</dbReference>
<keyword evidence="4" id="KW-0802">TPR repeat</keyword>
<dbReference type="PROSITE" id="PS50005">
    <property type="entry name" value="TPR"/>
    <property type="match status" value="1"/>
</dbReference>
<dbReference type="GO" id="GO:0006260">
    <property type="term" value="P:DNA replication"/>
    <property type="evidence" value="ECO:0007669"/>
    <property type="project" value="UniProtKB-KW"/>
</dbReference>
<dbReference type="GO" id="GO:0051082">
    <property type="term" value="F:unfolded protein binding"/>
    <property type="evidence" value="ECO:0007669"/>
    <property type="project" value="TreeGrafter"/>
</dbReference>
<dbReference type="CDD" id="cd06257">
    <property type="entry name" value="DnaJ"/>
    <property type="match status" value="1"/>
</dbReference>
<dbReference type="Pfam" id="PF13174">
    <property type="entry name" value="TPR_6"/>
    <property type="match status" value="1"/>
</dbReference>
<dbReference type="SUPFAM" id="SSF48452">
    <property type="entry name" value="TPR-like"/>
    <property type="match status" value="1"/>
</dbReference>
<organism evidence="7 8">
    <name type="scientific">Neobacillus novalis</name>
    <dbReference type="NCBI Taxonomy" id="220687"/>
    <lineage>
        <taxon>Bacteria</taxon>
        <taxon>Bacillati</taxon>
        <taxon>Bacillota</taxon>
        <taxon>Bacilli</taxon>
        <taxon>Bacillales</taxon>
        <taxon>Bacillaceae</taxon>
        <taxon>Neobacillus</taxon>
    </lineage>
</organism>
<dbReference type="Pfam" id="PF00226">
    <property type="entry name" value="DnaJ"/>
    <property type="match status" value="1"/>
</dbReference>
<keyword evidence="3" id="KW-0143">Chaperone</keyword>
<dbReference type="SMART" id="SM00028">
    <property type="entry name" value="TPR"/>
    <property type="match status" value="4"/>
</dbReference>